<organism evidence="1 2">
    <name type="scientific">Sphaerodactylus townsendi</name>
    <dbReference type="NCBI Taxonomy" id="933632"/>
    <lineage>
        <taxon>Eukaryota</taxon>
        <taxon>Metazoa</taxon>
        <taxon>Chordata</taxon>
        <taxon>Craniata</taxon>
        <taxon>Vertebrata</taxon>
        <taxon>Euteleostomi</taxon>
        <taxon>Lepidosauria</taxon>
        <taxon>Squamata</taxon>
        <taxon>Bifurcata</taxon>
        <taxon>Gekkota</taxon>
        <taxon>Sphaerodactylidae</taxon>
        <taxon>Sphaerodactylus</taxon>
    </lineage>
</organism>
<evidence type="ECO:0000313" key="2">
    <source>
        <dbReference type="Proteomes" id="UP000827872"/>
    </source>
</evidence>
<sequence length="248" mass="27724">MTHPSISYDCDSDRGSGNKLDSQLVTANDSSLGGARWRTVSSEAYRSYVDQIIHMAKALTMSYIHEMLIPSLQEAEDQAVGRWQAPSPAASTHRALLGPAPPGCLRPLLEQPPGLLQSPARAPWRNNNITFLTRETPFTEQGETVIGFYLLALGWMSWFGNSIVMFVLYKQRAVLQPTDYLTFNLAVSDASISVFGYSRGIIEIFNVFRDDGFLITSVWTCQSSMGIVCFKTVNCALRYWEQTGKTYR</sequence>
<protein>
    <submittedName>
        <fullName evidence="1">Uncharacterized protein</fullName>
    </submittedName>
</protein>
<gene>
    <name evidence="1" type="ORF">K3G42_022338</name>
</gene>
<name>A0ACB8GAM9_9SAUR</name>
<evidence type="ECO:0000313" key="1">
    <source>
        <dbReference type="EMBL" id="KAH8016743.1"/>
    </source>
</evidence>
<proteinExistence type="predicted"/>
<keyword evidence="2" id="KW-1185">Reference proteome</keyword>
<accession>A0ACB8GAM9</accession>
<dbReference type="EMBL" id="CM037614">
    <property type="protein sequence ID" value="KAH8016743.1"/>
    <property type="molecule type" value="Genomic_DNA"/>
</dbReference>
<comment type="caution">
    <text evidence="1">The sequence shown here is derived from an EMBL/GenBank/DDBJ whole genome shotgun (WGS) entry which is preliminary data.</text>
</comment>
<dbReference type="Proteomes" id="UP000827872">
    <property type="component" value="Linkage Group LG01"/>
</dbReference>
<reference evidence="1" key="1">
    <citation type="submission" date="2021-08" db="EMBL/GenBank/DDBJ databases">
        <title>The first chromosome-level gecko genome reveals the dynamic sex chromosomes of Neotropical dwarf geckos (Sphaerodactylidae: Sphaerodactylus).</title>
        <authorList>
            <person name="Pinto B.J."/>
            <person name="Keating S.E."/>
            <person name="Gamble T."/>
        </authorList>
    </citation>
    <scope>NUCLEOTIDE SEQUENCE</scope>
    <source>
        <strain evidence="1">TG3544</strain>
    </source>
</reference>